<dbReference type="Proteomes" id="UP001589610">
    <property type="component" value="Unassembled WGS sequence"/>
</dbReference>
<evidence type="ECO:0000313" key="3">
    <source>
        <dbReference type="Proteomes" id="UP001589610"/>
    </source>
</evidence>
<sequence length="132" mass="14188">MTLAPGLQARLLIMVEREDTATKVGSGDVPVLATPRLLAFAERATVQAVADALEPGQTSVGTRVALEHLEASPVGTHVEIDVELTEVDGRRLVFGFTARDRKAVVASGTIERVVVDRERFLARLVRDGGTTR</sequence>
<keyword evidence="3" id="KW-1185">Reference proteome</keyword>
<evidence type="ECO:0000313" key="2">
    <source>
        <dbReference type="EMBL" id="MFB9681639.1"/>
    </source>
</evidence>
<dbReference type="SUPFAM" id="SSF54637">
    <property type="entry name" value="Thioesterase/thiol ester dehydrase-isomerase"/>
    <property type="match status" value="1"/>
</dbReference>
<dbReference type="PIRSF" id="PIRSF014972">
    <property type="entry name" value="FlK"/>
    <property type="match status" value="1"/>
</dbReference>
<dbReference type="EMBL" id="JBHMBS010000036">
    <property type="protein sequence ID" value="MFB9681639.1"/>
    <property type="molecule type" value="Genomic_DNA"/>
</dbReference>
<dbReference type="PANTHER" id="PTHR36934:SF1">
    <property type="entry name" value="THIOESTERASE DOMAIN-CONTAINING PROTEIN"/>
    <property type="match status" value="1"/>
</dbReference>
<protein>
    <submittedName>
        <fullName evidence="2">Thioesterase family protein</fullName>
    </submittedName>
</protein>
<dbReference type="RefSeq" id="WP_344749371.1">
    <property type="nucleotide sequence ID" value="NZ_BAAAWW010000192.1"/>
</dbReference>
<dbReference type="InterPro" id="IPR029069">
    <property type="entry name" value="HotDog_dom_sf"/>
</dbReference>
<dbReference type="Gene3D" id="3.10.129.10">
    <property type="entry name" value="Hotdog Thioesterase"/>
    <property type="match status" value="1"/>
</dbReference>
<dbReference type="InterPro" id="IPR054485">
    <property type="entry name" value="FlK-like_dom"/>
</dbReference>
<dbReference type="Pfam" id="PF22636">
    <property type="entry name" value="FlK"/>
    <property type="match status" value="1"/>
</dbReference>
<accession>A0ABV5TRJ0</accession>
<feature type="domain" description="Fluoroacetyl-CoA-specific thioesterase-like" evidence="1">
    <location>
        <begin position="15"/>
        <end position="118"/>
    </location>
</feature>
<evidence type="ECO:0000259" key="1">
    <source>
        <dbReference type="Pfam" id="PF22636"/>
    </source>
</evidence>
<reference evidence="2 3" key="1">
    <citation type="submission" date="2024-09" db="EMBL/GenBank/DDBJ databases">
        <authorList>
            <person name="Sun Q."/>
            <person name="Mori K."/>
        </authorList>
    </citation>
    <scope>NUCLEOTIDE SEQUENCE [LARGE SCALE GENOMIC DNA]</scope>
    <source>
        <strain evidence="2 3">JCM 3028</strain>
    </source>
</reference>
<comment type="caution">
    <text evidence="2">The sequence shown here is derived from an EMBL/GenBank/DDBJ whole genome shotgun (WGS) entry which is preliminary data.</text>
</comment>
<name>A0ABV5TRJ0_9ACTN</name>
<dbReference type="InterPro" id="IPR025540">
    <property type="entry name" value="FlK"/>
</dbReference>
<dbReference type="PANTHER" id="PTHR36934">
    <property type="entry name" value="BLR0278 PROTEIN"/>
    <property type="match status" value="1"/>
</dbReference>
<gene>
    <name evidence="2" type="ORF">ACFFRH_39695</name>
</gene>
<proteinExistence type="predicted"/>
<organism evidence="2 3">
    <name type="scientific">Streptosporangium vulgare</name>
    <dbReference type="NCBI Taxonomy" id="46190"/>
    <lineage>
        <taxon>Bacteria</taxon>
        <taxon>Bacillati</taxon>
        <taxon>Actinomycetota</taxon>
        <taxon>Actinomycetes</taxon>
        <taxon>Streptosporangiales</taxon>
        <taxon>Streptosporangiaceae</taxon>
        <taxon>Streptosporangium</taxon>
    </lineage>
</organism>